<dbReference type="EMBL" id="CAHIKZ030000404">
    <property type="protein sequence ID" value="CAE1172621.1"/>
    <property type="molecule type" value="Genomic_DNA"/>
</dbReference>
<dbReference type="Proteomes" id="UP000597762">
    <property type="component" value="Unassembled WGS sequence"/>
</dbReference>
<evidence type="ECO:0000313" key="2">
    <source>
        <dbReference type="EMBL" id="CAE1172621.1"/>
    </source>
</evidence>
<evidence type="ECO:0000313" key="3">
    <source>
        <dbReference type="Proteomes" id="UP000597762"/>
    </source>
</evidence>
<feature type="compositionally biased region" description="Basic and acidic residues" evidence="1">
    <location>
        <begin position="73"/>
        <end position="87"/>
    </location>
</feature>
<proteinExistence type="predicted"/>
<keyword evidence="3" id="KW-1185">Reference proteome</keyword>
<feature type="region of interest" description="Disordered" evidence="1">
    <location>
        <begin position="64"/>
        <end position="95"/>
    </location>
</feature>
<dbReference type="AlphaFoldDB" id="A0A812BAK0"/>
<accession>A0A812BAK0</accession>
<name>A0A812BAK0_ACAPH</name>
<comment type="caution">
    <text evidence="2">The sequence shown here is derived from an EMBL/GenBank/DDBJ whole genome shotgun (WGS) entry which is preliminary data.</text>
</comment>
<protein>
    <submittedName>
        <fullName evidence="2">Uncharacterized protein</fullName>
    </submittedName>
</protein>
<organism evidence="2 3">
    <name type="scientific">Acanthosepion pharaonis</name>
    <name type="common">Pharaoh cuttlefish</name>
    <name type="synonym">Sepia pharaonis</name>
    <dbReference type="NCBI Taxonomy" id="158019"/>
    <lineage>
        <taxon>Eukaryota</taxon>
        <taxon>Metazoa</taxon>
        <taxon>Spiralia</taxon>
        <taxon>Lophotrochozoa</taxon>
        <taxon>Mollusca</taxon>
        <taxon>Cephalopoda</taxon>
        <taxon>Coleoidea</taxon>
        <taxon>Decapodiformes</taxon>
        <taxon>Sepiida</taxon>
        <taxon>Sepiina</taxon>
        <taxon>Sepiidae</taxon>
        <taxon>Acanthosepion</taxon>
    </lineage>
</organism>
<gene>
    <name evidence="2" type="ORF">SPHA_12177</name>
</gene>
<evidence type="ECO:0000256" key="1">
    <source>
        <dbReference type="SAM" id="MobiDB-lite"/>
    </source>
</evidence>
<reference evidence="2" key="1">
    <citation type="submission" date="2021-01" db="EMBL/GenBank/DDBJ databases">
        <authorList>
            <person name="Li R."/>
            <person name="Bekaert M."/>
        </authorList>
    </citation>
    <scope>NUCLEOTIDE SEQUENCE</scope>
    <source>
        <strain evidence="2">Farmed</strain>
    </source>
</reference>
<sequence>MGRTGARASRLRVRAACACEPPARASRLRERRLRSTRADYPKRSSEAVAHHEDRGVIMLADRCTGSDGVAPRGETRSERRARGETGRRPASASAAETLLTRRSCTTTRICHSRPENCRLSPTAETTYPHPTRLERAQLQRCNAGESLRHLKARTARKLQPRTVDDPLIYCSSIHFHLSFPLFLQTHQVDDPLISTVPPFICSNSPSGQPSLISLFLHSFAPNSPSRRPSDICCSSILKLTNRRPSDIHLDNRLISAVPPFICSNSPSRRPSDIPCSSIHLLKLTKDRLTPLIRPSAVPPFIKLCRRTSDIHSFAQTHQVDNRLISCPFICSNSPSRRPSDIHCSSIHLLKLTKRPSDIPCFLHSFAQTHQVDDPLISTVPPFICSNSPSRRPSDIPCSSIHFAPNSPSRRPSDIPVPPFICSNSPNRRPLISTVPPFICSNSPKRPSDIHCSSIHLLKLTNDDPLISTVPPFICSKSTPSHQDDPLISLFLHSFAQTHQVDDPLISTVPPFICSNSPNRRPSDIHLDDPLISTVPPFICSNSPSRRPLNPLFLHSFAQTHQIDDPLISTVPPFICSNSPNRRPSDIPVPPFICSNSPNRRQPLISTVPPFAQNSPNRRPSDIHYDLLISTVPPFICSNSPSSTTPHLISTVPPSSFAQTHQVDDPLISTVPPFICSNSPNRRPSDIHCSSIHFQTHQVDDLLISTVPPFICSNSPNRRPSDIHCFLHSFAQTHQVDDLLISTVPPFICSNSHQVDDPLISTVPPFICSNSPNRRPSDIHCSSIHLLKLTK</sequence>